<dbReference type="InterPro" id="IPR043472">
    <property type="entry name" value="Macro_dom-like"/>
</dbReference>
<dbReference type="Gene3D" id="3.40.220.10">
    <property type="entry name" value="Leucine Aminopeptidase, subunit E, domain 1"/>
    <property type="match status" value="1"/>
</dbReference>
<reference evidence="3 4" key="1">
    <citation type="submission" date="2018-10" db="EMBL/GenBank/DDBJ databases">
        <title>Sequencing the genomes of 1000 actinobacteria strains.</title>
        <authorList>
            <person name="Klenk H.-P."/>
        </authorList>
    </citation>
    <scope>NUCLEOTIDE SEQUENCE [LARGE SCALE GENOMIC DNA]</scope>
    <source>
        <strain evidence="3 4">DSM 43800</strain>
    </source>
</reference>
<evidence type="ECO:0000259" key="2">
    <source>
        <dbReference type="Pfam" id="PF07693"/>
    </source>
</evidence>
<evidence type="ECO:0000313" key="4">
    <source>
        <dbReference type="Proteomes" id="UP000282084"/>
    </source>
</evidence>
<feature type="domain" description="KAP NTPase" evidence="2">
    <location>
        <begin position="204"/>
        <end position="286"/>
    </location>
</feature>
<keyword evidence="4" id="KW-1185">Reference proteome</keyword>
<protein>
    <submittedName>
        <fullName evidence="3">KAP-like P-loop domain-containing protein</fullName>
    </submittedName>
</protein>
<dbReference type="InterPro" id="IPR052754">
    <property type="entry name" value="NTPase_KAP_P-loop"/>
</dbReference>
<comment type="caution">
    <text evidence="3">The sequence shown here is derived from an EMBL/GenBank/DDBJ whole genome shotgun (WGS) entry which is preliminary data.</text>
</comment>
<dbReference type="Proteomes" id="UP000282084">
    <property type="component" value="Unassembled WGS sequence"/>
</dbReference>
<dbReference type="Pfam" id="PF07693">
    <property type="entry name" value="KAP_NTPase"/>
    <property type="match status" value="2"/>
</dbReference>
<feature type="domain" description="KAP NTPase" evidence="2">
    <location>
        <begin position="600"/>
        <end position="779"/>
    </location>
</feature>
<name>A0A495W150_9PSEU</name>
<dbReference type="AlphaFoldDB" id="A0A495W150"/>
<dbReference type="SUPFAM" id="SSF52949">
    <property type="entry name" value="Macro domain-like"/>
    <property type="match status" value="1"/>
</dbReference>
<dbReference type="PANTHER" id="PTHR22674:SF6">
    <property type="entry name" value="NTPASE KAP FAMILY P-LOOP DOMAIN-CONTAINING PROTEIN 1"/>
    <property type="match status" value="1"/>
</dbReference>
<feature type="region of interest" description="Disordered" evidence="1">
    <location>
        <begin position="696"/>
        <end position="722"/>
    </location>
</feature>
<accession>A0A495W150</accession>
<organism evidence="3 4">
    <name type="scientific">Saccharothrix australiensis</name>
    <dbReference type="NCBI Taxonomy" id="2072"/>
    <lineage>
        <taxon>Bacteria</taxon>
        <taxon>Bacillati</taxon>
        <taxon>Actinomycetota</taxon>
        <taxon>Actinomycetes</taxon>
        <taxon>Pseudonocardiales</taxon>
        <taxon>Pseudonocardiaceae</taxon>
        <taxon>Saccharothrix</taxon>
    </lineage>
</organism>
<dbReference type="PANTHER" id="PTHR22674">
    <property type="entry name" value="NTPASE, KAP FAMILY P-LOOP DOMAIN-CONTAINING 1"/>
    <property type="match status" value="1"/>
</dbReference>
<proteinExistence type="predicted"/>
<evidence type="ECO:0000313" key="3">
    <source>
        <dbReference type="EMBL" id="RKT54727.1"/>
    </source>
</evidence>
<evidence type="ECO:0000256" key="1">
    <source>
        <dbReference type="SAM" id="MobiDB-lite"/>
    </source>
</evidence>
<dbReference type="EMBL" id="RBXO01000001">
    <property type="protein sequence ID" value="RKT54727.1"/>
    <property type="molecule type" value="Genomic_DNA"/>
</dbReference>
<feature type="region of interest" description="Disordered" evidence="1">
    <location>
        <begin position="458"/>
        <end position="496"/>
    </location>
</feature>
<dbReference type="InterPro" id="IPR011646">
    <property type="entry name" value="KAP_P-loop"/>
</dbReference>
<gene>
    <name evidence="3" type="ORF">C8E97_3375</name>
</gene>
<sequence>MAVAVTDEPWRLGVDALVVPVGGQLGLLGAALHRHVPSFRTARVDLASIPASRPRIVQLDPDAPLRHVVLASPHGASGGVDPVSVGVATRSAVAAADRAGATSLALPLLATGALGIPHGTAAAVAVPAVVAALRSARTLELVVFVGMNPDLPDLIATHWDRPDVTTPADRAAAPDVDLAGGVTSDLVPSAPIPLERDRLGVGTYVSMLATVIAQRATPTPLSIGVFGEWGSGKSFFMGMLRGRVDELAGSGSPEYCHRVVQIGFNAWHYVDTDLWVSLAEVIFRALAEPDRGPEPQRSELQRVLAGKVGERAGLDDHAREVARLKAEVDRTDGEHVARTRDLVAALRSSPAARRLERAGRRVGVTDDVARARLLSRELRGLRPDADTVRGLPAHRAGQAALVTAAAVLCACAATAVAAPLVSWLGALVGAGLGVVGGGLLLRARAGVDDLRALADDLRTGADRSGGPGGARAADDPRTRANRAAGPGGEHLADDPRTRVDRAGGRVADAVAVLREAEAAHLVARARLDRAVARGGAPGRASAEADPSRRMSAFLRAHGDARAPRPGVISALREDFEHLVALLAHWRANPDADPDRRPVDRVVLHIDDLDRCEPAQVVQVLEAVHLLLALDLFVVVVGVDPRWLLGSVRAHYTGLLDHADASAPPAIPPEDYLEKIINIPFALPRMGAGSLGSVLRSMTDAERPPTTEPPTTEPPTAEARRHHHAADLTIEPGAPLADLGRPAPARPLTPGELDFLDALEPLVDTPRAAKRLFNVYRMIRATRDLSAAARFLGDEDRPGEFQAVVVLLGVVAGAPALAPAVLGAPRGSGTRGGLIHRDPAESWSTFVADLFPREGRSPVTGAVTAAEADSWLRLYQGLQPITRKVTLPDLTAFRTWTPHVRRFSYTNR</sequence>